<feature type="region of interest" description="Disordered" evidence="1">
    <location>
        <begin position="464"/>
        <end position="531"/>
    </location>
</feature>
<organism evidence="2">
    <name type="scientific">uncultured Solirubrobacteraceae bacterium</name>
    <dbReference type="NCBI Taxonomy" id="1162706"/>
    <lineage>
        <taxon>Bacteria</taxon>
        <taxon>Bacillati</taxon>
        <taxon>Actinomycetota</taxon>
        <taxon>Thermoleophilia</taxon>
        <taxon>Solirubrobacterales</taxon>
        <taxon>Solirubrobacteraceae</taxon>
        <taxon>environmental samples</taxon>
    </lineage>
</organism>
<feature type="region of interest" description="Disordered" evidence="1">
    <location>
        <begin position="1"/>
        <end position="450"/>
    </location>
</feature>
<feature type="compositionally biased region" description="Basic residues" evidence="1">
    <location>
        <begin position="622"/>
        <end position="631"/>
    </location>
</feature>
<dbReference type="EMBL" id="CADCVT010000167">
    <property type="protein sequence ID" value="CAA9496431.1"/>
    <property type="molecule type" value="Genomic_DNA"/>
</dbReference>
<reference evidence="2" key="1">
    <citation type="submission" date="2020-02" db="EMBL/GenBank/DDBJ databases">
        <authorList>
            <person name="Meier V. D."/>
        </authorList>
    </citation>
    <scope>NUCLEOTIDE SEQUENCE</scope>
    <source>
        <strain evidence="2">AVDCRST_MAG85</strain>
    </source>
</reference>
<feature type="compositionally biased region" description="Basic residues" evidence="1">
    <location>
        <begin position="189"/>
        <end position="206"/>
    </location>
</feature>
<dbReference type="AlphaFoldDB" id="A0A6J4SDL1"/>
<sequence length="678" mass="74402">VPVRAPARHRIPARPRRPAGARHRRRGHAAAAGRARPGLAVRPRSRRAVQAGPRPARLRRQGRGEPLRRQDRLVRAEVPGPAHERGLGLGHPLRGRAPSRRGLPQRPEHRPQRRSVHAVQRPGQGDDPGSGEHAPRPRRQPPHEGPARGLVELGRHQPPGPPRAARARRPAGHRRARARRLLGRVPRIGARRRLDHQPRRQARPALRRGAPEGAGGRPRHAADGPAADDPPRRARAPAGPRPGPGPARAVGAGAPRVVRGDDPGTPRRRRPGHAVAAGRPALGARARRAPLLQRPSARAARRVDPGGHARPRPGADRRRHRPHRLGPQGAQRERHPRALPARRPAARPARRGGHPRLEPGAGLPPRRPAAHEGGPGARARRRPPHGHGGAPAPVGAHALGRQRAVADARREPDDARVPAARQGDHRAARSDGPDLRGHPGVARVPAPEHVRDVLAPRAQQLLRLVRRRQEPRDGEPQRPRAVPRPRAQAVLRPGARDDRVRRRGHDGRPGERQGELRVPAALPAVLPRHHRGARLPVGRHLLDAAGVRREARLGRRREAHGHHRRRARPDPQQGPAPLRRRRAQARVRARPVELRQDADVPHTDSARGRRRARRGAAQGVRVAHRVRRRRARPGDPPVGHRPAAARDAQRLATRRPPRPAGPGRRARAGPTSPARRRL</sequence>
<feature type="region of interest" description="Disordered" evidence="1">
    <location>
        <begin position="548"/>
        <end position="678"/>
    </location>
</feature>
<feature type="compositionally biased region" description="Low complexity" evidence="1">
    <location>
        <begin position="484"/>
        <end position="493"/>
    </location>
</feature>
<feature type="compositionally biased region" description="Low complexity" evidence="1">
    <location>
        <begin position="274"/>
        <end position="298"/>
    </location>
</feature>
<feature type="non-terminal residue" evidence="2">
    <location>
        <position position="1"/>
    </location>
</feature>
<feature type="compositionally biased region" description="Basic residues" evidence="1">
    <location>
        <begin position="344"/>
        <end position="354"/>
    </location>
</feature>
<proteinExistence type="predicted"/>
<feature type="compositionally biased region" description="Basic and acidic residues" evidence="1">
    <location>
        <begin position="494"/>
        <end position="515"/>
    </location>
</feature>
<keyword evidence="2" id="KW-0326">Glycosidase</keyword>
<feature type="compositionally biased region" description="Low complexity" evidence="1">
    <location>
        <begin position="246"/>
        <end position="257"/>
    </location>
</feature>
<feature type="compositionally biased region" description="Basic residues" evidence="1">
    <location>
        <begin position="554"/>
        <end position="567"/>
    </location>
</feature>
<evidence type="ECO:0000313" key="2">
    <source>
        <dbReference type="EMBL" id="CAA9496431.1"/>
    </source>
</evidence>
<feature type="compositionally biased region" description="Basic and acidic residues" evidence="1">
    <location>
        <begin position="62"/>
        <end position="75"/>
    </location>
</feature>
<dbReference type="EC" id="3.2.1.23" evidence="2"/>
<feature type="compositionally biased region" description="Low complexity" evidence="1">
    <location>
        <begin position="29"/>
        <end position="42"/>
    </location>
</feature>
<evidence type="ECO:0000256" key="1">
    <source>
        <dbReference type="SAM" id="MobiDB-lite"/>
    </source>
</evidence>
<feature type="compositionally biased region" description="Basic and acidic residues" evidence="1">
    <location>
        <begin position="404"/>
        <end position="437"/>
    </location>
</feature>
<feature type="compositionally biased region" description="Low complexity" evidence="1">
    <location>
        <begin position="390"/>
        <end position="399"/>
    </location>
</feature>
<feature type="compositionally biased region" description="Low complexity" evidence="1">
    <location>
        <begin position="668"/>
        <end position="678"/>
    </location>
</feature>
<keyword evidence="2" id="KW-0378">Hydrolase</keyword>
<feature type="compositionally biased region" description="Basic residues" evidence="1">
    <location>
        <begin position="1"/>
        <end position="28"/>
    </location>
</feature>
<accession>A0A6J4SDL1</accession>
<feature type="compositionally biased region" description="Basic and acidic residues" evidence="1">
    <location>
        <begin position="467"/>
        <end position="478"/>
    </location>
</feature>
<name>A0A6J4SDL1_9ACTN</name>
<gene>
    <name evidence="2" type="ORF">AVDCRST_MAG85-1498</name>
</gene>
<dbReference type="GO" id="GO:0004565">
    <property type="term" value="F:beta-galactosidase activity"/>
    <property type="evidence" value="ECO:0007669"/>
    <property type="project" value="UniProtKB-EC"/>
</dbReference>
<feature type="compositionally biased region" description="Basic residues" evidence="1">
    <location>
        <begin position="165"/>
        <end position="182"/>
    </location>
</feature>
<feature type="non-terminal residue" evidence="2">
    <location>
        <position position="678"/>
    </location>
</feature>
<feature type="compositionally biased region" description="Basic and acidic residues" evidence="1">
    <location>
        <begin position="590"/>
        <end position="607"/>
    </location>
</feature>
<protein>
    <submittedName>
        <fullName evidence="2">GH2</fullName>
        <ecNumber evidence="2">3.2.1.23</ecNumber>
    </submittedName>
</protein>
<feature type="compositionally biased region" description="Basic residues" evidence="1">
    <location>
        <begin position="578"/>
        <end position="589"/>
    </location>
</feature>